<accession>A0ABS6WJQ9</accession>
<dbReference type="Proteomes" id="UP001430804">
    <property type="component" value="Unassembled WGS sequence"/>
</dbReference>
<proteinExistence type="predicted"/>
<name>A0ABS6WJQ9_9HYPH</name>
<dbReference type="InterPro" id="IPR004380">
    <property type="entry name" value="Asp_race"/>
</dbReference>
<comment type="caution">
    <text evidence="1">The sequence shown here is derived from an EMBL/GenBank/DDBJ whole genome shotgun (WGS) entry which is preliminary data.</text>
</comment>
<keyword evidence="2" id="KW-1185">Reference proteome</keyword>
<dbReference type="PROSITE" id="PS00924">
    <property type="entry name" value="ASP_GLU_RACEMASE_2"/>
    <property type="match status" value="1"/>
</dbReference>
<protein>
    <submittedName>
        <fullName evidence="1">Aspartate/glutamate racemase family protein</fullName>
    </submittedName>
</protein>
<gene>
    <name evidence="1" type="ORF">KY465_02715</name>
</gene>
<dbReference type="Pfam" id="PF01177">
    <property type="entry name" value="Asp_Glu_race"/>
    <property type="match status" value="1"/>
</dbReference>
<dbReference type="InterPro" id="IPR015942">
    <property type="entry name" value="Asp/Glu/hydantoin_racemase"/>
</dbReference>
<dbReference type="EMBL" id="JAHWQX010000001">
    <property type="protein sequence ID" value="MBW3096188.1"/>
    <property type="molecule type" value="Genomic_DNA"/>
</dbReference>
<dbReference type="NCBIfam" id="TIGR00035">
    <property type="entry name" value="asp_race"/>
    <property type="match status" value="1"/>
</dbReference>
<dbReference type="RefSeq" id="WP_219158180.1">
    <property type="nucleotide sequence ID" value="NZ_JAHWQX010000001.1"/>
</dbReference>
<evidence type="ECO:0000313" key="1">
    <source>
        <dbReference type="EMBL" id="MBW3096188.1"/>
    </source>
</evidence>
<reference evidence="1" key="1">
    <citation type="submission" date="2021-07" db="EMBL/GenBank/DDBJ databases">
        <title>Pseudohoeflea marina sp. nov. a polyhydroxyalcanoate-producing bacterium.</title>
        <authorList>
            <person name="Zheng W."/>
            <person name="Yu S."/>
            <person name="Huang Y."/>
        </authorList>
    </citation>
    <scope>NUCLEOTIDE SEQUENCE</scope>
    <source>
        <strain evidence="1">DP4N28-3</strain>
    </source>
</reference>
<dbReference type="PANTHER" id="PTHR21198">
    <property type="entry name" value="GLUTAMATE RACEMASE"/>
    <property type="match status" value="1"/>
</dbReference>
<dbReference type="PANTHER" id="PTHR21198:SF7">
    <property type="entry name" value="ASPARTATE-GLUTAMATE RACEMASE FAMILY"/>
    <property type="match status" value="1"/>
</dbReference>
<sequence>MQKTIGLIGGMSWESTAVYYRQINEIVREQRGGLHSADILLASVDFQTIVDWQTSGQWDRAAEYLAGVANRLEQAGADCLVICTNTMHRIAAPIAQAVAIPLIHIVDVTGAALRAGGARKPLLLATRYTMEDTFYRDRLHQIFGLDATVPDAAGRELVHRVIFEELCCGIVSAASRQAFQDLIAAARHKGCDSVILGCTEIGLLIGPEDCALPAYDSTLLHAAAAVDFALADTRAAARRVA</sequence>
<organism evidence="1 2">
    <name type="scientific">Pseudohoeflea coraliihabitans</name>
    <dbReference type="NCBI Taxonomy" id="2860393"/>
    <lineage>
        <taxon>Bacteria</taxon>
        <taxon>Pseudomonadati</taxon>
        <taxon>Pseudomonadota</taxon>
        <taxon>Alphaproteobacteria</taxon>
        <taxon>Hyphomicrobiales</taxon>
        <taxon>Rhizobiaceae</taxon>
        <taxon>Pseudohoeflea</taxon>
    </lineage>
</organism>
<evidence type="ECO:0000313" key="2">
    <source>
        <dbReference type="Proteomes" id="UP001430804"/>
    </source>
</evidence>
<dbReference type="InterPro" id="IPR033134">
    <property type="entry name" value="Asp/Glu_racemase_AS_2"/>
</dbReference>